<feature type="domain" description="Lumazine-binding" evidence="12">
    <location>
        <begin position="97"/>
        <end position="193"/>
    </location>
</feature>
<evidence type="ECO:0000259" key="12">
    <source>
        <dbReference type="PROSITE" id="PS51177"/>
    </source>
</evidence>
<evidence type="ECO:0000256" key="5">
    <source>
        <dbReference type="ARBA" id="ARBA00012827"/>
    </source>
</evidence>
<dbReference type="InterPro" id="IPR026017">
    <property type="entry name" value="Lumazine-bd_dom"/>
</dbReference>
<dbReference type="NCBIfam" id="NF009566">
    <property type="entry name" value="PRK13020.1"/>
    <property type="match status" value="1"/>
</dbReference>
<comment type="function">
    <text evidence="2">Catalyzes the dismutation of two molecules of 6,7-dimethyl-8-ribityllumazine, resulting in the formation of riboflavin and 5-amino-6-(D-ribitylamino)uracil.</text>
</comment>
<dbReference type="PIRSF" id="PIRSF000498">
    <property type="entry name" value="Riboflavin_syn_A"/>
    <property type="match status" value="1"/>
</dbReference>
<comment type="subunit">
    <text evidence="4">Homotrimer.</text>
</comment>
<dbReference type="InterPro" id="IPR001783">
    <property type="entry name" value="Lumazine-bd"/>
</dbReference>
<dbReference type="InterPro" id="IPR017938">
    <property type="entry name" value="Riboflavin_synthase-like_b-brl"/>
</dbReference>
<feature type="domain" description="Lumazine-binding" evidence="12">
    <location>
        <begin position="1"/>
        <end position="96"/>
    </location>
</feature>
<reference evidence="13 14" key="1">
    <citation type="submission" date="2018-06" db="EMBL/GenBank/DDBJ databases">
        <authorList>
            <consortium name="Pathogen Informatics"/>
            <person name="Doyle S."/>
        </authorList>
    </citation>
    <scope>NUCLEOTIDE SEQUENCE [LARGE SCALE GENOMIC DNA]</scope>
    <source>
        <strain evidence="13 14">NCTC7915</strain>
    </source>
</reference>
<feature type="repeat" description="Lumazine-binding" evidence="11">
    <location>
        <begin position="97"/>
        <end position="193"/>
    </location>
</feature>
<dbReference type="InterPro" id="IPR023366">
    <property type="entry name" value="ATP_synth_asu-like_sf"/>
</dbReference>
<evidence type="ECO:0000256" key="6">
    <source>
        <dbReference type="ARBA" id="ARBA00013950"/>
    </source>
</evidence>
<evidence type="ECO:0000256" key="10">
    <source>
        <dbReference type="NCBIfam" id="TIGR00187"/>
    </source>
</evidence>
<comment type="caution">
    <text evidence="13">The sequence shown here is derived from an EMBL/GenBank/DDBJ whole genome shotgun (WGS) entry which is preliminary data.</text>
</comment>
<dbReference type="Gene3D" id="2.40.30.20">
    <property type="match status" value="2"/>
</dbReference>
<dbReference type="SUPFAM" id="SSF63380">
    <property type="entry name" value="Riboflavin synthase domain-like"/>
    <property type="match status" value="2"/>
</dbReference>
<evidence type="ECO:0000256" key="3">
    <source>
        <dbReference type="ARBA" id="ARBA00004887"/>
    </source>
</evidence>
<evidence type="ECO:0000256" key="8">
    <source>
        <dbReference type="ARBA" id="ARBA00022679"/>
    </source>
</evidence>
<evidence type="ECO:0000256" key="4">
    <source>
        <dbReference type="ARBA" id="ARBA00011233"/>
    </source>
</evidence>
<dbReference type="Proteomes" id="UP000254118">
    <property type="component" value="Unassembled WGS sequence"/>
</dbReference>
<evidence type="ECO:0000256" key="7">
    <source>
        <dbReference type="ARBA" id="ARBA00022619"/>
    </source>
</evidence>
<dbReference type="FunFam" id="2.40.30.20:FF:000003">
    <property type="entry name" value="Riboflavin synthase, alpha subunit"/>
    <property type="match status" value="1"/>
</dbReference>
<dbReference type="PROSITE" id="PS51177">
    <property type="entry name" value="LUMAZINE_BIND"/>
    <property type="match status" value="2"/>
</dbReference>
<dbReference type="FunFam" id="2.40.30.20:FF:000004">
    <property type="entry name" value="Riboflavin synthase, alpha subunit"/>
    <property type="match status" value="1"/>
</dbReference>
<dbReference type="NCBIfam" id="NF006767">
    <property type="entry name" value="PRK09289.1"/>
    <property type="match status" value="1"/>
</dbReference>
<accession>A0AA46BMB4</accession>
<dbReference type="GO" id="GO:0004746">
    <property type="term" value="F:riboflavin synthase activity"/>
    <property type="evidence" value="ECO:0007669"/>
    <property type="project" value="UniProtKB-UniRule"/>
</dbReference>
<dbReference type="EC" id="2.5.1.9" evidence="5 10"/>
<dbReference type="EMBL" id="UFYA01000001">
    <property type="protein sequence ID" value="STD06667.1"/>
    <property type="molecule type" value="Genomic_DNA"/>
</dbReference>
<dbReference type="NCBIfam" id="TIGR00187">
    <property type="entry name" value="ribE"/>
    <property type="match status" value="1"/>
</dbReference>
<evidence type="ECO:0000256" key="9">
    <source>
        <dbReference type="ARBA" id="ARBA00022737"/>
    </source>
</evidence>
<protein>
    <recommendedName>
        <fullName evidence="6 10">Riboflavin synthase</fullName>
        <ecNumber evidence="5 10">2.5.1.9</ecNumber>
    </recommendedName>
</protein>
<dbReference type="PANTHER" id="PTHR21098:SF12">
    <property type="entry name" value="RIBOFLAVIN SYNTHASE"/>
    <property type="match status" value="1"/>
</dbReference>
<dbReference type="GO" id="GO:0009231">
    <property type="term" value="P:riboflavin biosynthetic process"/>
    <property type="evidence" value="ECO:0007669"/>
    <property type="project" value="UniProtKB-KW"/>
</dbReference>
<keyword evidence="8 13" id="KW-0808">Transferase</keyword>
<comment type="catalytic activity">
    <reaction evidence="1">
        <text>2 6,7-dimethyl-8-(1-D-ribityl)lumazine + H(+) = 5-amino-6-(D-ribitylamino)uracil + riboflavin</text>
        <dbReference type="Rhea" id="RHEA:20772"/>
        <dbReference type="ChEBI" id="CHEBI:15378"/>
        <dbReference type="ChEBI" id="CHEBI:15934"/>
        <dbReference type="ChEBI" id="CHEBI:57986"/>
        <dbReference type="ChEBI" id="CHEBI:58201"/>
        <dbReference type="EC" id="2.5.1.9"/>
    </reaction>
</comment>
<sequence>MFTGIVEEVGQVVAVQWLTDSAVLRVRSALATSDACPGDSIAVSGVCLTVVEVDGDTFSVDVMRETLLRSSLDGVEPGVRVNVERAMPASGRFGGHVVQGHVDGVGTVRSRVPGQRWEVVAFDLPQQLQRYVVHKGSIALDGVSLTVSALTATGCEVSLIPTTLEATTLGQVEVGDRVNVEVDVVAKYVERLLGPCGQGAVGA</sequence>
<evidence type="ECO:0000256" key="2">
    <source>
        <dbReference type="ARBA" id="ARBA00002803"/>
    </source>
</evidence>
<evidence type="ECO:0000313" key="14">
    <source>
        <dbReference type="Proteomes" id="UP000254118"/>
    </source>
</evidence>
<keyword evidence="7" id="KW-0686">Riboflavin biosynthesis</keyword>
<keyword evidence="9" id="KW-0677">Repeat</keyword>
<dbReference type="Pfam" id="PF00677">
    <property type="entry name" value="Lum_binding"/>
    <property type="match status" value="2"/>
</dbReference>
<dbReference type="PANTHER" id="PTHR21098">
    <property type="entry name" value="RIBOFLAVIN SYNTHASE ALPHA CHAIN"/>
    <property type="match status" value="1"/>
</dbReference>
<comment type="pathway">
    <text evidence="3">Cofactor biosynthesis; riboflavin biosynthesis; riboflavin from 2-hydroxy-3-oxobutyl phosphate and 5-amino-6-(D-ribitylamino)uracil: step 2/2.</text>
</comment>
<organism evidence="13 14">
    <name type="scientific">Dermatophilus congolensis</name>
    <dbReference type="NCBI Taxonomy" id="1863"/>
    <lineage>
        <taxon>Bacteria</taxon>
        <taxon>Bacillati</taxon>
        <taxon>Actinomycetota</taxon>
        <taxon>Actinomycetes</taxon>
        <taxon>Micrococcales</taxon>
        <taxon>Dermatophilaceae</taxon>
        <taxon>Dermatophilus</taxon>
    </lineage>
</organism>
<feature type="repeat" description="Lumazine-binding" evidence="11">
    <location>
        <begin position="1"/>
        <end position="96"/>
    </location>
</feature>
<proteinExistence type="predicted"/>
<evidence type="ECO:0000256" key="1">
    <source>
        <dbReference type="ARBA" id="ARBA00000968"/>
    </source>
</evidence>
<dbReference type="AlphaFoldDB" id="A0AA46BMB4"/>
<dbReference type="CDD" id="cd00402">
    <property type="entry name" value="Riboflavin_synthase_like"/>
    <property type="match status" value="1"/>
</dbReference>
<evidence type="ECO:0000256" key="11">
    <source>
        <dbReference type="PROSITE-ProRule" id="PRU00524"/>
    </source>
</evidence>
<dbReference type="RefSeq" id="WP_115029817.1">
    <property type="nucleotide sequence ID" value="NZ_UFYA01000001.1"/>
</dbReference>
<evidence type="ECO:0000313" key="13">
    <source>
        <dbReference type="EMBL" id="STD06667.1"/>
    </source>
</evidence>
<name>A0AA46BMB4_9MICO</name>
<gene>
    <name evidence="13" type="primary">ribE</name>
    <name evidence="13" type="ORF">NCTC7915_00660</name>
</gene>